<dbReference type="Proteomes" id="UP001431010">
    <property type="component" value="Chromosome"/>
</dbReference>
<organism evidence="1 2">
    <name type="scientific">Bradyrhizobium ontarionense</name>
    <dbReference type="NCBI Taxonomy" id="2898149"/>
    <lineage>
        <taxon>Bacteria</taxon>
        <taxon>Pseudomonadati</taxon>
        <taxon>Pseudomonadota</taxon>
        <taxon>Alphaproteobacteria</taxon>
        <taxon>Hyphomicrobiales</taxon>
        <taxon>Nitrobacteraceae</taxon>
        <taxon>Bradyrhizobium</taxon>
    </lineage>
</organism>
<dbReference type="EMBL" id="CP088156">
    <property type="protein sequence ID" value="UFZ05800.1"/>
    <property type="molecule type" value="Genomic_DNA"/>
</dbReference>
<reference evidence="1" key="1">
    <citation type="journal article" date="2024" name="Antonie Van Leeuwenhoek">
        <title>Bradyrhizobium ontarionense sp. nov., a novel bacterial symbiont isolated from Aeschynomene indica (Indian jointvetch), harbours photosynthesis, nitrogen fixation and nitrous oxide (N2O) reductase genes.</title>
        <authorList>
            <person name="Bromfield E.S.P."/>
            <person name="Cloutier S."/>
        </authorList>
    </citation>
    <scope>NUCLEOTIDE SEQUENCE</scope>
    <source>
        <strain evidence="1">A19</strain>
    </source>
</reference>
<dbReference type="RefSeq" id="WP_231324317.1">
    <property type="nucleotide sequence ID" value="NZ_CP088156.1"/>
</dbReference>
<proteinExistence type="predicted"/>
<accession>A0ABY3REE2</accession>
<sequence length="59" mass="6287">MQNAEKSNVVQFRDYASRRVSRTGAEPSANSVAAGQQGAILAWPRGQALYPGGIDDLPI</sequence>
<evidence type="ECO:0000313" key="2">
    <source>
        <dbReference type="Proteomes" id="UP001431010"/>
    </source>
</evidence>
<gene>
    <name evidence="1" type="ORF">LQG66_05685</name>
</gene>
<protein>
    <submittedName>
        <fullName evidence="1">Uncharacterized protein</fullName>
    </submittedName>
</protein>
<keyword evidence="2" id="KW-1185">Reference proteome</keyword>
<evidence type="ECO:0000313" key="1">
    <source>
        <dbReference type="EMBL" id="UFZ05800.1"/>
    </source>
</evidence>
<name>A0ABY3REE2_9BRAD</name>